<dbReference type="PATRIC" id="fig|1396.535.peg.5621"/>
<keyword evidence="7" id="KW-0862">Zinc</keyword>
<dbReference type="Proteomes" id="UP000076482">
    <property type="component" value="Unassembled WGS sequence"/>
</dbReference>
<name>A0A161TM58_BACCE</name>
<evidence type="ECO:0000256" key="9">
    <source>
        <dbReference type="ARBA" id="ARBA00023049"/>
    </source>
</evidence>
<keyword evidence="9" id="KW-0482">Metalloprotease</keyword>
<proteinExistence type="inferred from homology"/>
<evidence type="ECO:0000313" key="13">
    <source>
        <dbReference type="EMBL" id="KZD50180.1"/>
    </source>
</evidence>
<dbReference type="InterPro" id="IPR000642">
    <property type="entry name" value="Peptidase_M41"/>
</dbReference>
<keyword evidence="8 11" id="KW-0067">ATP-binding</keyword>
<dbReference type="InterPro" id="IPR041569">
    <property type="entry name" value="AAA_lid_3"/>
</dbReference>
<evidence type="ECO:0000256" key="7">
    <source>
        <dbReference type="ARBA" id="ARBA00022833"/>
    </source>
</evidence>
<dbReference type="SUPFAM" id="SSF140990">
    <property type="entry name" value="FtsH protease domain-like"/>
    <property type="match status" value="1"/>
</dbReference>
<comment type="similarity">
    <text evidence="2">In the C-terminal section; belongs to the peptidase M41 family.</text>
</comment>
<dbReference type="SUPFAM" id="SSF52540">
    <property type="entry name" value="P-loop containing nucleoside triphosphate hydrolases"/>
    <property type="match status" value="1"/>
</dbReference>
<evidence type="ECO:0000259" key="12">
    <source>
        <dbReference type="SMART" id="SM00382"/>
    </source>
</evidence>
<comment type="similarity">
    <text evidence="11">Belongs to the AAA ATPase family.</text>
</comment>
<evidence type="ECO:0000256" key="5">
    <source>
        <dbReference type="ARBA" id="ARBA00022741"/>
    </source>
</evidence>
<accession>A0A161TM58</accession>
<dbReference type="InterPro" id="IPR027417">
    <property type="entry name" value="P-loop_NTPase"/>
</dbReference>
<dbReference type="GO" id="GO:0004222">
    <property type="term" value="F:metalloendopeptidase activity"/>
    <property type="evidence" value="ECO:0007669"/>
    <property type="project" value="InterPro"/>
</dbReference>
<keyword evidence="5 11" id="KW-0547">Nucleotide-binding</keyword>
<dbReference type="Gene3D" id="3.40.50.300">
    <property type="entry name" value="P-loop containing nucleotide triphosphate hydrolases"/>
    <property type="match status" value="1"/>
</dbReference>
<evidence type="ECO:0000256" key="2">
    <source>
        <dbReference type="ARBA" id="ARBA00010044"/>
    </source>
</evidence>
<dbReference type="Gene3D" id="1.10.8.60">
    <property type="match status" value="1"/>
</dbReference>
<dbReference type="GO" id="GO:0016887">
    <property type="term" value="F:ATP hydrolysis activity"/>
    <property type="evidence" value="ECO:0007669"/>
    <property type="project" value="InterPro"/>
</dbReference>
<dbReference type="PROSITE" id="PS00674">
    <property type="entry name" value="AAA"/>
    <property type="match status" value="1"/>
</dbReference>
<keyword evidence="13" id="KW-0131">Cell cycle</keyword>
<keyword evidence="4" id="KW-0479">Metal-binding</keyword>
<comment type="caution">
    <text evidence="13">The sequence shown here is derived from an EMBL/GenBank/DDBJ whole genome shotgun (WGS) entry which is preliminary data.</text>
</comment>
<evidence type="ECO:0000256" key="10">
    <source>
        <dbReference type="ARBA" id="ARBA00023054"/>
    </source>
</evidence>
<evidence type="ECO:0000256" key="3">
    <source>
        <dbReference type="ARBA" id="ARBA00022670"/>
    </source>
</evidence>
<dbReference type="RefSeq" id="WP_063263556.1">
    <property type="nucleotide sequence ID" value="NZ_LJKE01000132.1"/>
</dbReference>
<reference evidence="13 14" key="1">
    <citation type="submission" date="2015-09" db="EMBL/GenBank/DDBJ databases">
        <title>Bacillus cereus food isolates.</title>
        <authorList>
            <person name="Boekhorst J."/>
        </authorList>
    </citation>
    <scope>NUCLEOTIDE SEQUENCE [LARGE SCALE GENOMIC DNA]</scope>
    <source>
        <strain evidence="13 14">B4088</strain>
    </source>
</reference>
<dbReference type="PANTHER" id="PTHR23076:SF97">
    <property type="entry name" value="ATP-DEPENDENT ZINC METALLOPROTEASE YME1L1"/>
    <property type="match status" value="1"/>
</dbReference>
<feature type="domain" description="AAA+ ATPase" evidence="12">
    <location>
        <begin position="197"/>
        <end position="335"/>
    </location>
</feature>
<dbReference type="AlphaFoldDB" id="A0A161TM58"/>
<keyword evidence="6" id="KW-0378">Hydrolase</keyword>
<dbReference type="InterPro" id="IPR003959">
    <property type="entry name" value="ATPase_AAA_core"/>
</dbReference>
<dbReference type="PANTHER" id="PTHR23076">
    <property type="entry name" value="METALLOPROTEASE M41 FTSH"/>
    <property type="match status" value="1"/>
</dbReference>
<keyword evidence="10" id="KW-0175">Coiled coil</keyword>
<keyword evidence="3" id="KW-0645">Protease</keyword>
<dbReference type="Pfam" id="PF17862">
    <property type="entry name" value="AAA_lid_3"/>
    <property type="match status" value="1"/>
</dbReference>
<dbReference type="InterPro" id="IPR003960">
    <property type="entry name" value="ATPase_AAA_CS"/>
</dbReference>
<evidence type="ECO:0000256" key="1">
    <source>
        <dbReference type="ARBA" id="ARBA00001947"/>
    </source>
</evidence>
<dbReference type="GO" id="GO:0046872">
    <property type="term" value="F:metal ion binding"/>
    <property type="evidence" value="ECO:0007669"/>
    <property type="project" value="UniProtKB-KW"/>
</dbReference>
<evidence type="ECO:0000256" key="6">
    <source>
        <dbReference type="ARBA" id="ARBA00022801"/>
    </source>
</evidence>
<dbReference type="GO" id="GO:0005524">
    <property type="term" value="F:ATP binding"/>
    <property type="evidence" value="ECO:0007669"/>
    <property type="project" value="UniProtKB-KW"/>
</dbReference>
<comment type="cofactor">
    <cofactor evidence="1">
        <name>Zn(2+)</name>
        <dbReference type="ChEBI" id="CHEBI:29105"/>
    </cofactor>
</comment>
<organism evidence="13 14">
    <name type="scientific">Bacillus cereus</name>
    <dbReference type="NCBI Taxonomy" id="1396"/>
    <lineage>
        <taxon>Bacteria</taxon>
        <taxon>Bacillati</taxon>
        <taxon>Bacillota</taxon>
        <taxon>Bacilli</taxon>
        <taxon>Bacillales</taxon>
        <taxon>Bacillaceae</taxon>
        <taxon>Bacillus</taxon>
        <taxon>Bacillus cereus group</taxon>
    </lineage>
</organism>
<evidence type="ECO:0000256" key="11">
    <source>
        <dbReference type="RuleBase" id="RU003651"/>
    </source>
</evidence>
<dbReference type="InterPro" id="IPR037219">
    <property type="entry name" value="Peptidase_M41-like"/>
</dbReference>
<protein>
    <submittedName>
        <fullName evidence="13">Cell division protein FtsH</fullName>
    </submittedName>
</protein>
<dbReference type="GO" id="GO:0004176">
    <property type="term" value="F:ATP-dependent peptidase activity"/>
    <property type="evidence" value="ECO:0007669"/>
    <property type="project" value="InterPro"/>
</dbReference>
<dbReference type="SMART" id="SM00382">
    <property type="entry name" value="AAA"/>
    <property type="match status" value="1"/>
</dbReference>
<gene>
    <name evidence="13" type="ORF">B4088_6377</name>
</gene>
<evidence type="ECO:0000256" key="8">
    <source>
        <dbReference type="ARBA" id="ARBA00022840"/>
    </source>
</evidence>
<sequence>MKSKKHWILFALLIGLGLFALFGPNQSLNMQKITTLTFVKFEEQVKTTAATFKESSDDIKLKHKTYLLEKHDGTLYLFTPKKIYQTKVDPLANSSKKLYQTYNIPYEKEEPDTWFGTLIRYGLIFLVIYILFNAMSPTGRMSAKWKKSKENGANGDKIPSVTLDQVGGLHSETKEQFLQIITMFKDKERAKQLGIRPPRGALLYGPPGTGKTLSARAIANELGATFYSVSGSEFVEMFVGVGASRVRELFQKARKNSPSLIFIDEIDSIAKKRGNGPVTNEERETTLNELLKEMNGIQENEDVFLIGATNRLDILDEAILRPGRFDYKIYMGLPDLKGRKEIIDIHSKEKALSEDIKQNLSHIAESTAGFSGAELEGIFNTAAKNALQQNRNIIEMVDVDQAIDLLILGNQRNVHLYDYQQRRIAFHEAGHSVVTCFTDPNSIRKVTIIPRGQSLGYMAQYGKEVQFLTKTELLNEVKKCLGGGVAEQIFFGEHANGVGGDVEQAKKLLEHMVQSAMNPEEFHVLFKKDEQEELMKTWYAKAYGGTVELLQKHKAEVQRLAEVLLEHKTLTGEEVKEIVLYNEIKSEA</sequence>
<dbReference type="GO" id="GO:0006508">
    <property type="term" value="P:proteolysis"/>
    <property type="evidence" value="ECO:0007669"/>
    <property type="project" value="UniProtKB-KW"/>
</dbReference>
<evidence type="ECO:0000256" key="4">
    <source>
        <dbReference type="ARBA" id="ARBA00022723"/>
    </source>
</evidence>
<dbReference type="Pfam" id="PF01434">
    <property type="entry name" value="Peptidase_M41"/>
    <property type="match status" value="1"/>
</dbReference>
<dbReference type="FunFam" id="3.40.50.300:FF:001025">
    <property type="entry name" value="ATPase family, AAA domain-containing 2B"/>
    <property type="match status" value="1"/>
</dbReference>
<dbReference type="Gene3D" id="1.20.58.760">
    <property type="entry name" value="Peptidase M41"/>
    <property type="match status" value="1"/>
</dbReference>
<dbReference type="EMBL" id="LJKE01000132">
    <property type="protein sequence ID" value="KZD50180.1"/>
    <property type="molecule type" value="Genomic_DNA"/>
</dbReference>
<dbReference type="Pfam" id="PF00004">
    <property type="entry name" value="AAA"/>
    <property type="match status" value="1"/>
</dbReference>
<dbReference type="GO" id="GO:0051301">
    <property type="term" value="P:cell division"/>
    <property type="evidence" value="ECO:0007669"/>
    <property type="project" value="UniProtKB-KW"/>
</dbReference>
<evidence type="ECO:0000313" key="14">
    <source>
        <dbReference type="Proteomes" id="UP000076482"/>
    </source>
</evidence>
<dbReference type="InterPro" id="IPR003593">
    <property type="entry name" value="AAA+_ATPase"/>
</dbReference>
<keyword evidence="13" id="KW-0132">Cell division</keyword>